<evidence type="ECO:0000259" key="1">
    <source>
        <dbReference type="PROSITE" id="PS50097"/>
    </source>
</evidence>
<accession>A0A7R9HZL8</accession>
<dbReference type="GO" id="GO:0051260">
    <property type="term" value="P:protein homooligomerization"/>
    <property type="evidence" value="ECO:0007669"/>
    <property type="project" value="InterPro"/>
</dbReference>
<dbReference type="SUPFAM" id="SSF54695">
    <property type="entry name" value="POZ domain"/>
    <property type="match status" value="1"/>
</dbReference>
<dbReference type="Pfam" id="PF02214">
    <property type="entry name" value="BTB_2"/>
    <property type="match status" value="1"/>
</dbReference>
<gene>
    <name evidence="2" type="ORF">TBIB3V08_LOCUS2420</name>
</gene>
<proteinExistence type="predicted"/>
<dbReference type="CDD" id="cd18368">
    <property type="entry name" value="BTB_POZ_KCTD9"/>
    <property type="match status" value="1"/>
</dbReference>
<dbReference type="AlphaFoldDB" id="A0A7R9HZL8"/>
<dbReference type="EMBL" id="OD564811">
    <property type="protein sequence ID" value="CAD7439876.1"/>
    <property type="molecule type" value="Genomic_DNA"/>
</dbReference>
<dbReference type="Gene3D" id="6.10.140.750">
    <property type="match status" value="1"/>
</dbReference>
<dbReference type="SMART" id="SM00225">
    <property type="entry name" value="BTB"/>
    <property type="match status" value="1"/>
</dbReference>
<dbReference type="InterPro" id="IPR003131">
    <property type="entry name" value="T1-type_BTB"/>
</dbReference>
<dbReference type="PROSITE" id="PS50097">
    <property type="entry name" value="BTB"/>
    <property type="match status" value="1"/>
</dbReference>
<dbReference type="PANTHER" id="PTHR14136">
    <property type="entry name" value="BTB_POZ DOMAIN-CONTAINING PROTEIN KCTD9"/>
    <property type="match status" value="1"/>
</dbReference>
<dbReference type="Gene3D" id="2.160.20.80">
    <property type="entry name" value="E3 ubiquitin-protein ligase SopA"/>
    <property type="match status" value="1"/>
</dbReference>
<evidence type="ECO:0000313" key="2">
    <source>
        <dbReference type="EMBL" id="CAD7439876.1"/>
    </source>
</evidence>
<dbReference type="InterPro" id="IPR051082">
    <property type="entry name" value="Pentapeptide-BTB/POZ_domain"/>
</dbReference>
<name>A0A7R9HZL8_9NEOP</name>
<dbReference type="InterPro" id="IPR000210">
    <property type="entry name" value="BTB/POZ_dom"/>
</dbReference>
<dbReference type="PANTHER" id="PTHR14136:SF17">
    <property type="entry name" value="BTB_POZ DOMAIN-CONTAINING PROTEIN KCTD9"/>
    <property type="match status" value="1"/>
</dbReference>
<dbReference type="InterPro" id="IPR001646">
    <property type="entry name" value="5peptide_repeat"/>
</dbReference>
<dbReference type="Gene3D" id="3.30.710.10">
    <property type="entry name" value="Potassium Channel Kv1.1, Chain A"/>
    <property type="match status" value="1"/>
</dbReference>
<protein>
    <recommendedName>
        <fullName evidence="1">BTB domain-containing protein</fullName>
    </recommendedName>
</protein>
<reference evidence="2" key="1">
    <citation type="submission" date="2020-11" db="EMBL/GenBank/DDBJ databases">
        <authorList>
            <person name="Tran Van P."/>
        </authorList>
    </citation>
    <scope>NUCLEOTIDE SEQUENCE</scope>
</reference>
<sequence>MVQKLMERDDDILYVAGSEDFIPTVKYRSLVNNSCGSSNCAQTVPIPVQSSEREQHTWRKKNSEWVTLNVGGKYFTTSRSTLLTKEPMSMLARMFAEGEGGYLMAPSNMDRNGAYLIDRSPTYFEPILNYLRNGQLIFDTNVNPEGVLEEARFFGIESLVPQLETIIQSVQRSRDIVPLTRRDVVNALIITSYTTELRFQGVNLAGSDLSRLDLRNINFKYACLHGCRMVGTNLSWCCMERADLSHAVLEGSQLLGVKMLCANLEGVDLRSCNFEDPAGCRANMEGVNLKGANLEGSNMAGVNLRVATLKNANLQNCDLRAAVLAGADLEVCVKQLCKLLNLLAVIVSSYNPIIIVRERLMLASVSYRGSGWPCKLKWVGLCEAVSLNADGLGSGLLELWAFGPWLLDLGSWALALGVLDLAICANCDLSGSDLHEANLRGANLKDAAFELMLTPLHMSQTIR</sequence>
<dbReference type="InterPro" id="IPR011333">
    <property type="entry name" value="SKP1/BTB/POZ_sf"/>
</dbReference>
<dbReference type="SUPFAM" id="SSF141571">
    <property type="entry name" value="Pentapeptide repeat-like"/>
    <property type="match status" value="2"/>
</dbReference>
<dbReference type="Pfam" id="PF00805">
    <property type="entry name" value="Pentapeptide"/>
    <property type="match status" value="4"/>
</dbReference>
<organism evidence="2">
    <name type="scientific">Timema bartmani</name>
    <dbReference type="NCBI Taxonomy" id="61472"/>
    <lineage>
        <taxon>Eukaryota</taxon>
        <taxon>Metazoa</taxon>
        <taxon>Ecdysozoa</taxon>
        <taxon>Arthropoda</taxon>
        <taxon>Hexapoda</taxon>
        <taxon>Insecta</taxon>
        <taxon>Pterygota</taxon>
        <taxon>Neoptera</taxon>
        <taxon>Polyneoptera</taxon>
        <taxon>Phasmatodea</taxon>
        <taxon>Timematodea</taxon>
        <taxon>Timematoidea</taxon>
        <taxon>Timematidae</taxon>
        <taxon>Timema</taxon>
    </lineage>
</organism>
<feature type="domain" description="BTB" evidence="1">
    <location>
        <begin position="64"/>
        <end position="140"/>
    </location>
</feature>